<dbReference type="PANTHER" id="PTHR43581:SF2">
    <property type="entry name" value="EXCINUCLEASE ATPASE SUBUNIT"/>
    <property type="match status" value="1"/>
</dbReference>
<dbReference type="Gene3D" id="3.40.50.300">
    <property type="entry name" value="P-loop containing nucleotide triphosphate hydrolases"/>
    <property type="match status" value="2"/>
</dbReference>
<keyword evidence="2" id="KW-0067">ATP-binding</keyword>
<dbReference type="SUPFAM" id="SSF52540">
    <property type="entry name" value="P-loop containing nucleoside triphosphate hydrolases"/>
    <property type="match status" value="1"/>
</dbReference>
<dbReference type="AlphaFoldDB" id="A0A7Z0EQ03"/>
<dbReference type="PANTHER" id="PTHR43581">
    <property type="entry name" value="ATP/GTP PHOSPHATASE"/>
    <property type="match status" value="1"/>
</dbReference>
<dbReference type="InterPro" id="IPR003593">
    <property type="entry name" value="AAA+_ATPase"/>
</dbReference>
<protein>
    <submittedName>
        <fullName evidence="2">Energy-coupling factor transporter ATP-binding protein EcfA2</fullName>
    </submittedName>
</protein>
<dbReference type="SMART" id="SM00382">
    <property type="entry name" value="AAA"/>
    <property type="match status" value="1"/>
</dbReference>
<dbReference type="GO" id="GO:0006302">
    <property type="term" value="P:double-strand break repair"/>
    <property type="evidence" value="ECO:0007669"/>
    <property type="project" value="InterPro"/>
</dbReference>
<comment type="caution">
    <text evidence="2">The sequence shown here is derived from an EMBL/GenBank/DDBJ whole genome shotgun (WGS) entry which is preliminary data.</text>
</comment>
<dbReference type="Proteomes" id="UP000572051">
    <property type="component" value="Unassembled WGS sequence"/>
</dbReference>
<sequence>MYIERISVDGIRGFHDGRAVEDLEFPLPGGALGSWTVLAGRNGSGKTTLLRAVALGLIGHFYGREVVSEPHRFDYWLSKNRESGTVTTTISHHEGWDGFTGKGNTPGGSFEGQLHWKRSEHARGAGVVGPHDVSLSKSAARGPWSEESTGWFVAGYGPFRRLEGGSDKAQRLTYGNTPVSRVASLFNEDVSLAESIEWIKGLHFRSLEKKPGSQRLLGFVKRILNEGLLPDGFQVTDVDSDGLWAERDGVPVLMHELSDGYRTVAALVLDLVRQVSVVTEGRGLAFDEQGSPYISMPGVVLIDEVDVHLHVSWQKEIGGWLKRHFPSIQFIVSSHSPYICQSADPGGLVRLPGVNEEEGPRVVPDELYQRIVNGSGDDALLTDLFGIDSPYSQTAEEKRRRLSALELALLQGTASEDDREEHARLSRSLGSSLAARVDEVASRLRPGA</sequence>
<dbReference type="InterPro" id="IPR003959">
    <property type="entry name" value="ATPase_AAA_core"/>
</dbReference>
<reference evidence="2 3" key="1">
    <citation type="submission" date="2020-07" db="EMBL/GenBank/DDBJ databases">
        <title>Sequencing the genomes of 1000 actinobacteria strains.</title>
        <authorList>
            <person name="Klenk H.-P."/>
        </authorList>
    </citation>
    <scope>NUCLEOTIDE SEQUENCE [LARGE SCALE GENOMIC DNA]</scope>
    <source>
        <strain evidence="2 3">DSM 44442</strain>
    </source>
</reference>
<dbReference type="RefSeq" id="WP_179825889.1">
    <property type="nucleotide sequence ID" value="NZ_JACCFS010000001.1"/>
</dbReference>
<name>A0A7Z0EQ03_9ACTN</name>
<keyword evidence="3" id="KW-1185">Reference proteome</keyword>
<evidence type="ECO:0000259" key="1">
    <source>
        <dbReference type="SMART" id="SM00382"/>
    </source>
</evidence>
<dbReference type="GO" id="GO:0005524">
    <property type="term" value="F:ATP binding"/>
    <property type="evidence" value="ECO:0007669"/>
    <property type="project" value="UniProtKB-KW"/>
</dbReference>
<evidence type="ECO:0000313" key="3">
    <source>
        <dbReference type="Proteomes" id="UP000572051"/>
    </source>
</evidence>
<accession>A0A7Z0EQ03</accession>
<dbReference type="EMBL" id="JACCFS010000001">
    <property type="protein sequence ID" value="NYJ36164.1"/>
    <property type="molecule type" value="Genomic_DNA"/>
</dbReference>
<dbReference type="InterPro" id="IPR038729">
    <property type="entry name" value="Rad50/SbcC_AAA"/>
</dbReference>
<organism evidence="2 3">
    <name type="scientific">Nocardiopsis aegyptia</name>
    <dbReference type="NCBI Taxonomy" id="220378"/>
    <lineage>
        <taxon>Bacteria</taxon>
        <taxon>Bacillati</taxon>
        <taxon>Actinomycetota</taxon>
        <taxon>Actinomycetes</taxon>
        <taxon>Streptosporangiales</taxon>
        <taxon>Nocardiopsidaceae</taxon>
        <taxon>Nocardiopsis</taxon>
    </lineage>
</organism>
<dbReference type="InterPro" id="IPR027417">
    <property type="entry name" value="P-loop_NTPase"/>
</dbReference>
<keyword evidence="2" id="KW-0547">Nucleotide-binding</keyword>
<gene>
    <name evidence="2" type="ORF">HNR10_004045</name>
</gene>
<evidence type="ECO:0000313" key="2">
    <source>
        <dbReference type="EMBL" id="NYJ36164.1"/>
    </source>
</evidence>
<dbReference type="InterPro" id="IPR051396">
    <property type="entry name" value="Bact_Antivir_Def_Nuclease"/>
</dbReference>
<feature type="domain" description="AAA+ ATPase" evidence="1">
    <location>
        <begin position="32"/>
        <end position="361"/>
    </location>
</feature>
<proteinExistence type="predicted"/>
<dbReference type="Pfam" id="PF13304">
    <property type="entry name" value="AAA_21"/>
    <property type="match status" value="1"/>
</dbReference>
<dbReference type="Pfam" id="PF13476">
    <property type="entry name" value="AAA_23"/>
    <property type="match status" value="1"/>
</dbReference>
<dbReference type="GO" id="GO:0016887">
    <property type="term" value="F:ATP hydrolysis activity"/>
    <property type="evidence" value="ECO:0007669"/>
    <property type="project" value="InterPro"/>
</dbReference>